<dbReference type="InterPro" id="IPR000700">
    <property type="entry name" value="PAS-assoc_C"/>
</dbReference>
<dbReference type="InterPro" id="IPR003661">
    <property type="entry name" value="HisK_dim/P_dom"/>
</dbReference>
<evidence type="ECO:0000256" key="8">
    <source>
        <dbReference type="SAM" id="Phobius"/>
    </source>
</evidence>
<dbReference type="Pfam" id="PF02518">
    <property type="entry name" value="HATPase_c"/>
    <property type="match status" value="1"/>
</dbReference>
<comment type="caution">
    <text evidence="11">The sequence shown here is derived from an EMBL/GenBank/DDBJ whole genome shotgun (WGS) entry which is preliminary data.</text>
</comment>
<feature type="domain" description="Histidine kinase" evidence="9">
    <location>
        <begin position="311"/>
        <end position="534"/>
    </location>
</feature>
<evidence type="ECO:0000313" key="11">
    <source>
        <dbReference type="EMBL" id="HIT98819.1"/>
    </source>
</evidence>
<feature type="domain" description="PAC" evidence="10">
    <location>
        <begin position="248"/>
        <end position="300"/>
    </location>
</feature>
<feature type="transmembrane region" description="Helical" evidence="8">
    <location>
        <begin position="84"/>
        <end position="104"/>
    </location>
</feature>
<feature type="transmembrane region" description="Helical" evidence="8">
    <location>
        <begin position="116"/>
        <end position="137"/>
    </location>
</feature>
<dbReference type="InterPro" id="IPR035965">
    <property type="entry name" value="PAS-like_dom_sf"/>
</dbReference>
<dbReference type="SMART" id="SM00388">
    <property type="entry name" value="HisKA"/>
    <property type="match status" value="1"/>
</dbReference>
<dbReference type="EMBL" id="DVLX01000014">
    <property type="protein sequence ID" value="HIT98819.1"/>
    <property type="molecule type" value="Genomic_DNA"/>
</dbReference>
<dbReference type="PANTHER" id="PTHR43547">
    <property type="entry name" value="TWO-COMPONENT HISTIDINE KINASE"/>
    <property type="match status" value="1"/>
</dbReference>
<evidence type="ECO:0000256" key="3">
    <source>
        <dbReference type="ARBA" id="ARBA00012438"/>
    </source>
</evidence>
<dbReference type="NCBIfam" id="TIGR00229">
    <property type="entry name" value="sensory_box"/>
    <property type="match status" value="1"/>
</dbReference>
<keyword evidence="5" id="KW-0808">Transferase</keyword>
<reference evidence="11" key="2">
    <citation type="journal article" date="2021" name="PeerJ">
        <title>Extensive microbial diversity within the chicken gut microbiome revealed by metagenomics and culture.</title>
        <authorList>
            <person name="Gilroy R."/>
            <person name="Ravi A."/>
            <person name="Getino M."/>
            <person name="Pursley I."/>
            <person name="Horton D.L."/>
            <person name="Alikhan N.F."/>
            <person name="Baker D."/>
            <person name="Gharbi K."/>
            <person name="Hall N."/>
            <person name="Watson M."/>
            <person name="Adriaenssens E.M."/>
            <person name="Foster-Nyarko E."/>
            <person name="Jarju S."/>
            <person name="Secka A."/>
            <person name="Antonio M."/>
            <person name="Oren A."/>
            <person name="Chaudhuri R.R."/>
            <person name="La Ragione R."/>
            <person name="Hildebrand F."/>
            <person name="Pallen M.J."/>
        </authorList>
    </citation>
    <scope>NUCLEOTIDE SEQUENCE</scope>
    <source>
        <strain evidence="11">CHK176-22527</strain>
    </source>
</reference>
<dbReference type="SUPFAM" id="SSF47384">
    <property type="entry name" value="Homodimeric domain of signal transducing histidine kinase"/>
    <property type="match status" value="1"/>
</dbReference>
<proteinExistence type="predicted"/>
<evidence type="ECO:0000256" key="4">
    <source>
        <dbReference type="ARBA" id="ARBA00022553"/>
    </source>
</evidence>
<dbReference type="SUPFAM" id="SSF55785">
    <property type="entry name" value="PYP-like sensor domain (PAS domain)"/>
    <property type="match status" value="1"/>
</dbReference>
<evidence type="ECO:0000256" key="7">
    <source>
        <dbReference type="ARBA" id="ARBA00023012"/>
    </source>
</evidence>
<evidence type="ECO:0000256" key="6">
    <source>
        <dbReference type="ARBA" id="ARBA00022777"/>
    </source>
</evidence>
<dbReference type="SMART" id="SM00387">
    <property type="entry name" value="HATPase_c"/>
    <property type="match status" value="1"/>
</dbReference>
<dbReference type="PROSITE" id="PS50113">
    <property type="entry name" value="PAC"/>
    <property type="match status" value="1"/>
</dbReference>
<dbReference type="InterPro" id="IPR004358">
    <property type="entry name" value="Sig_transdc_His_kin-like_C"/>
</dbReference>
<dbReference type="GO" id="GO:0016020">
    <property type="term" value="C:membrane"/>
    <property type="evidence" value="ECO:0007669"/>
    <property type="project" value="UniProtKB-SubCell"/>
</dbReference>
<dbReference type="Pfam" id="PF00512">
    <property type="entry name" value="HisKA"/>
    <property type="match status" value="1"/>
</dbReference>
<keyword evidence="8" id="KW-0472">Membrane</keyword>
<feature type="transmembrane region" description="Helical" evidence="8">
    <location>
        <begin position="144"/>
        <end position="165"/>
    </location>
</feature>
<evidence type="ECO:0000313" key="12">
    <source>
        <dbReference type="Proteomes" id="UP000824159"/>
    </source>
</evidence>
<dbReference type="InterPro" id="IPR000014">
    <property type="entry name" value="PAS"/>
</dbReference>
<keyword evidence="6" id="KW-0418">Kinase</keyword>
<dbReference type="PANTHER" id="PTHR43547:SF2">
    <property type="entry name" value="HYBRID SIGNAL TRANSDUCTION HISTIDINE KINASE C"/>
    <property type="match status" value="1"/>
</dbReference>
<evidence type="ECO:0000259" key="9">
    <source>
        <dbReference type="PROSITE" id="PS50109"/>
    </source>
</evidence>
<dbReference type="InterPro" id="IPR003594">
    <property type="entry name" value="HATPase_dom"/>
</dbReference>
<dbReference type="Proteomes" id="UP000824159">
    <property type="component" value="Unassembled WGS sequence"/>
</dbReference>
<dbReference type="GO" id="GO:0000155">
    <property type="term" value="F:phosphorelay sensor kinase activity"/>
    <property type="evidence" value="ECO:0007669"/>
    <property type="project" value="InterPro"/>
</dbReference>
<dbReference type="SUPFAM" id="SSF55874">
    <property type="entry name" value="ATPase domain of HSP90 chaperone/DNA topoisomerase II/histidine kinase"/>
    <property type="match status" value="1"/>
</dbReference>
<accession>A0A9D1HBI7</accession>
<evidence type="ECO:0000256" key="5">
    <source>
        <dbReference type="ARBA" id="ARBA00022679"/>
    </source>
</evidence>
<comment type="catalytic activity">
    <reaction evidence="1">
        <text>ATP + protein L-histidine = ADP + protein N-phospho-L-histidine.</text>
        <dbReference type="EC" id="2.7.13.3"/>
    </reaction>
</comment>
<evidence type="ECO:0000256" key="1">
    <source>
        <dbReference type="ARBA" id="ARBA00000085"/>
    </source>
</evidence>
<dbReference type="Gene3D" id="3.30.450.20">
    <property type="entry name" value="PAS domain"/>
    <property type="match status" value="1"/>
</dbReference>
<dbReference type="FunFam" id="3.30.565.10:FF:000006">
    <property type="entry name" value="Sensor histidine kinase WalK"/>
    <property type="match status" value="1"/>
</dbReference>
<dbReference type="InterPro" id="IPR005467">
    <property type="entry name" value="His_kinase_dom"/>
</dbReference>
<dbReference type="CDD" id="cd00082">
    <property type="entry name" value="HisKA"/>
    <property type="match status" value="1"/>
</dbReference>
<dbReference type="Gene3D" id="1.10.287.130">
    <property type="match status" value="1"/>
</dbReference>
<dbReference type="AlphaFoldDB" id="A0A9D1HBI7"/>
<dbReference type="SMART" id="SM00086">
    <property type="entry name" value="PAC"/>
    <property type="match status" value="1"/>
</dbReference>
<comment type="subcellular location">
    <subcellularLocation>
        <location evidence="2">Membrane</location>
    </subcellularLocation>
</comment>
<protein>
    <recommendedName>
        <fullName evidence="3">histidine kinase</fullName>
        <ecNumber evidence="3">2.7.13.3</ecNumber>
    </recommendedName>
</protein>
<dbReference type="InterPro" id="IPR036890">
    <property type="entry name" value="HATPase_C_sf"/>
</dbReference>
<keyword evidence="4" id="KW-0597">Phosphoprotein</keyword>
<sequence>MQFWGFAWVAYSLSLLCLLCFMNTDNQFYMEMRKVIDMFNMLLLLFGSYSFVHIRIPTYWYRFSLYLLLLALICIYYDFDLLSFYLPISTYQLIVTIFICYNIYKLWHIARGEKIIATIIFFIWGFSKAAFSIAEVFADIDSLYITEILLSNLLNFCILMIYVMYTQKENNLAGDLYHNIIENSKDVIFHYRLTPYKAFDYISPSVKDVTGFSQSFFYDNPGMFTDIADEKNKEEVEDIFSDKIPANDLSVVEMINKDGEKFWGEFNCTIIYDNEKRPSAIDGTFRDITNVKSAELKLINATKNRNMLFSYISHELRTPITSIAGYLTALNDGIMSSDEEKSEAMDIITTKTLTLKKLVDDLDQLSKLETHQFNFNFMSCTAGDITEILLSNNSADIKSAGFELTAEYDLPNLYKHWLVADYDRINQVFSNLITNAMKYSHHEKKIFLNFRIDDREENYVVSVEDRGMGIKENNLPYVFDRFYRENDGSNTYVEGRGLGLTLCREIIAAHHGDIYVESTYGFGSTFTFIIPLYKED</sequence>
<keyword evidence="8" id="KW-0812">Transmembrane</keyword>
<dbReference type="PROSITE" id="PS50109">
    <property type="entry name" value="HIS_KIN"/>
    <property type="match status" value="1"/>
</dbReference>
<dbReference type="InterPro" id="IPR036097">
    <property type="entry name" value="HisK_dim/P_sf"/>
</dbReference>
<dbReference type="EC" id="2.7.13.3" evidence="3"/>
<dbReference type="InterPro" id="IPR001610">
    <property type="entry name" value="PAC"/>
</dbReference>
<gene>
    <name evidence="11" type="ORF">IAD12_01005</name>
</gene>
<keyword evidence="8" id="KW-1133">Transmembrane helix</keyword>
<evidence type="ECO:0000259" key="10">
    <source>
        <dbReference type="PROSITE" id="PS50113"/>
    </source>
</evidence>
<dbReference type="CDD" id="cd00130">
    <property type="entry name" value="PAS"/>
    <property type="match status" value="1"/>
</dbReference>
<name>A0A9D1HBI7_9FIRM</name>
<keyword evidence="7" id="KW-0902">Two-component regulatory system</keyword>
<dbReference type="PRINTS" id="PR00344">
    <property type="entry name" value="BCTRLSENSOR"/>
</dbReference>
<dbReference type="Gene3D" id="3.30.565.10">
    <property type="entry name" value="Histidine kinase-like ATPase, C-terminal domain"/>
    <property type="match status" value="1"/>
</dbReference>
<organism evidence="11 12">
    <name type="scientific">Candidatus Allocopromorpha excrementavium</name>
    <dbReference type="NCBI Taxonomy" id="2840741"/>
    <lineage>
        <taxon>Bacteria</taxon>
        <taxon>Bacillati</taxon>
        <taxon>Bacillota</taxon>
        <taxon>Clostridia</taxon>
        <taxon>Eubacteriales</taxon>
        <taxon>Eubacteriaceae</taxon>
        <taxon>Eubacteriaceae incertae sedis</taxon>
        <taxon>Candidatus Allocopromorpha</taxon>
    </lineage>
</organism>
<feature type="transmembrane region" description="Helical" evidence="8">
    <location>
        <begin position="35"/>
        <end position="54"/>
    </location>
</feature>
<evidence type="ECO:0000256" key="2">
    <source>
        <dbReference type="ARBA" id="ARBA00004370"/>
    </source>
</evidence>
<reference evidence="11" key="1">
    <citation type="submission" date="2020-10" db="EMBL/GenBank/DDBJ databases">
        <authorList>
            <person name="Gilroy R."/>
        </authorList>
    </citation>
    <scope>NUCLEOTIDE SEQUENCE</scope>
    <source>
        <strain evidence="11">CHK176-22527</strain>
    </source>
</reference>
<feature type="transmembrane region" description="Helical" evidence="8">
    <location>
        <begin position="6"/>
        <end position="23"/>
    </location>
</feature>